<evidence type="ECO:0000259" key="1">
    <source>
        <dbReference type="Pfam" id="PF07143"/>
    </source>
</evidence>
<evidence type="ECO:0000313" key="2">
    <source>
        <dbReference type="EMBL" id="GAA4815104.1"/>
    </source>
</evidence>
<sequence length="368" mass="40619">MTALTALGARLGAGPRTVTEAWHGPGRRDGAIAPIPASANGAHPSDARTAFEHWYFDALLDDGHIVVAMLQARELVTRRPGVELHVYSPDGRRREVVARYTDADIDADDDRCRVRIGANTAEVEYRDGAPPVHHLRVAEGDLAFDLRFDGELPGWMPGDGRTTYSRGGRDTGEFFAWVVGAPRARVTGTVRIGDTTLTARGTGYHDHNWGVGDMKRVIDRWYWGRLYTEDYTLVYANVLTQKAYGAHWATPLMLGRRGEVILSSGEVTLHPGPESFDATANRTYPETLRMTVPGSVGLLLEVQDIVHAHDFLADVPLVRTGPVKALANRVLGRPGYFRFRSRYTLTVTDGGREHVRTGTTLHEMVALK</sequence>
<dbReference type="Pfam" id="PF07143">
    <property type="entry name" value="CrtC"/>
    <property type="match status" value="1"/>
</dbReference>
<evidence type="ECO:0000313" key="3">
    <source>
        <dbReference type="Proteomes" id="UP001500839"/>
    </source>
</evidence>
<dbReference type="SUPFAM" id="SSF159245">
    <property type="entry name" value="AttH-like"/>
    <property type="match status" value="1"/>
</dbReference>
<comment type="caution">
    <text evidence="2">The sequence shown here is derived from an EMBL/GenBank/DDBJ whole genome shotgun (WGS) entry which is preliminary data.</text>
</comment>
<dbReference type="Gene3D" id="2.40.370.10">
    <property type="entry name" value="AttH-like domain"/>
    <property type="match status" value="1"/>
</dbReference>
<keyword evidence="3" id="KW-1185">Reference proteome</keyword>
<dbReference type="EMBL" id="BAABKQ010000001">
    <property type="protein sequence ID" value="GAA4815104.1"/>
    <property type="molecule type" value="Genomic_DNA"/>
</dbReference>
<gene>
    <name evidence="2" type="ORF">GCM10023353_20760</name>
</gene>
<dbReference type="RefSeq" id="WP_200171175.1">
    <property type="nucleotide sequence ID" value="NZ_BAABKQ010000001.1"/>
</dbReference>
<name>A0ABP9CSK7_9ACTN</name>
<dbReference type="Proteomes" id="UP001500839">
    <property type="component" value="Unassembled WGS sequence"/>
</dbReference>
<organism evidence="2 3">
    <name type="scientific">Tomitella cavernea</name>
    <dbReference type="NCBI Taxonomy" id="1387982"/>
    <lineage>
        <taxon>Bacteria</taxon>
        <taxon>Bacillati</taxon>
        <taxon>Actinomycetota</taxon>
        <taxon>Actinomycetes</taxon>
        <taxon>Mycobacteriales</taxon>
        <taxon>Tomitella</taxon>
    </lineage>
</organism>
<proteinExistence type="predicted"/>
<feature type="domain" description="AttH" evidence="1">
    <location>
        <begin position="95"/>
        <end position="210"/>
    </location>
</feature>
<dbReference type="InterPro" id="IPR023374">
    <property type="entry name" value="AttH-like_dom_sf"/>
</dbReference>
<protein>
    <recommendedName>
        <fullName evidence="1">AttH domain-containing protein</fullName>
    </recommendedName>
</protein>
<reference evidence="3" key="1">
    <citation type="journal article" date="2019" name="Int. J. Syst. Evol. Microbiol.">
        <title>The Global Catalogue of Microorganisms (GCM) 10K type strain sequencing project: providing services to taxonomists for standard genome sequencing and annotation.</title>
        <authorList>
            <consortium name="The Broad Institute Genomics Platform"/>
            <consortium name="The Broad Institute Genome Sequencing Center for Infectious Disease"/>
            <person name="Wu L."/>
            <person name="Ma J."/>
        </authorList>
    </citation>
    <scope>NUCLEOTIDE SEQUENCE [LARGE SCALE GENOMIC DNA]</scope>
    <source>
        <strain evidence="3">JCM 18542</strain>
    </source>
</reference>
<dbReference type="InterPro" id="IPR010791">
    <property type="entry name" value="AttH_dom"/>
</dbReference>
<accession>A0ABP9CSK7</accession>